<reference evidence="1 2" key="1">
    <citation type="submission" date="2019-08" db="EMBL/GenBank/DDBJ databases">
        <title>The genome of the soybean aphid Biotype 1, its phylome, world population structure and adaptation to the North American continent.</title>
        <authorList>
            <person name="Giordano R."/>
            <person name="Donthu R.K."/>
            <person name="Hernandez A.G."/>
            <person name="Wright C.L."/>
            <person name="Zimin A.V."/>
        </authorList>
    </citation>
    <scope>NUCLEOTIDE SEQUENCE [LARGE SCALE GENOMIC DNA]</scope>
    <source>
        <tissue evidence="1">Whole aphids</tissue>
    </source>
</reference>
<proteinExistence type="predicted"/>
<dbReference type="EMBL" id="VYZN01000012">
    <property type="protein sequence ID" value="KAE9541660.1"/>
    <property type="molecule type" value="Genomic_DNA"/>
</dbReference>
<dbReference type="Proteomes" id="UP000475862">
    <property type="component" value="Unassembled WGS sequence"/>
</dbReference>
<accession>A0A6G0U155</accession>
<evidence type="ECO:0000313" key="1">
    <source>
        <dbReference type="EMBL" id="KAE9541660.1"/>
    </source>
</evidence>
<comment type="caution">
    <text evidence="1">The sequence shown here is derived from an EMBL/GenBank/DDBJ whole genome shotgun (WGS) entry which is preliminary data.</text>
</comment>
<keyword evidence="2" id="KW-1185">Reference proteome</keyword>
<sequence length="213" mass="25295">MYYNILSHYCSPATVDGRVTGERDRVSLTKNILRWWLTESSRSGTYRCSNSETTWRGRILFRSLFDGGVWGAGHRKRRRRYVRYRRVHRPVVLDDRRVHRPVVLHYRSNGSGLIFGARRLRGRPRRRIRLHSRVLHFGPFVEQLEWTEYRRDDRFSLARQQMLVSGDQSVVDARQADRFQRHLCDCDLGGVLPYLNIHNCIRAVLNVDRKLFG</sequence>
<protein>
    <submittedName>
        <fullName evidence="1">Uncharacterized protein</fullName>
    </submittedName>
</protein>
<dbReference type="AlphaFoldDB" id="A0A6G0U155"/>
<evidence type="ECO:0000313" key="2">
    <source>
        <dbReference type="Proteomes" id="UP000475862"/>
    </source>
</evidence>
<organism evidence="1 2">
    <name type="scientific">Aphis glycines</name>
    <name type="common">Soybean aphid</name>
    <dbReference type="NCBI Taxonomy" id="307491"/>
    <lineage>
        <taxon>Eukaryota</taxon>
        <taxon>Metazoa</taxon>
        <taxon>Ecdysozoa</taxon>
        <taxon>Arthropoda</taxon>
        <taxon>Hexapoda</taxon>
        <taxon>Insecta</taxon>
        <taxon>Pterygota</taxon>
        <taxon>Neoptera</taxon>
        <taxon>Paraneoptera</taxon>
        <taxon>Hemiptera</taxon>
        <taxon>Sternorrhyncha</taxon>
        <taxon>Aphidomorpha</taxon>
        <taxon>Aphidoidea</taxon>
        <taxon>Aphididae</taxon>
        <taxon>Aphidini</taxon>
        <taxon>Aphis</taxon>
        <taxon>Aphis</taxon>
    </lineage>
</organism>
<name>A0A6G0U155_APHGL</name>
<gene>
    <name evidence="1" type="ORF">AGLY_003651</name>
</gene>